<dbReference type="SUPFAM" id="SSF46689">
    <property type="entry name" value="Homeodomain-like"/>
    <property type="match status" value="1"/>
</dbReference>
<gene>
    <name evidence="4" type="ORF">ACFFIO_06465</name>
</gene>
<dbReference type="Proteomes" id="UP001589766">
    <property type="component" value="Unassembled WGS sequence"/>
</dbReference>
<dbReference type="EMBL" id="JBHLWH010000019">
    <property type="protein sequence ID" value="MFC0248141.1"/>
    <property type="molecule type" value="Genomic_DNA"/>
</dbReference>
<dbReference type="InterPro" id="IPR009057">
    <property type="entry name" value="Homeodomain-like_sf"/>
</dbReference>
<accession>A0ABV6F3Q6</accession>
<dbReference type="Pfam" id="PF00440">
    <property type="entry name" value="TetR_N"/>
    <property type="match status" value="1"/>
</dbReference>
<evidence type="ECO:0000313" key="5">
    <source>
        <dbReference type="Proteomes" id="UP001589766"/>
    </source>
</evidence>
<evidence type="ECO:0000256" key="1">
    <source>
        <dbReference type="ARBA" id="ARBA00023125"/>
    </source>
</evidence>
<dbReference type="Gene3D" id="1.10.357.10">
    <property type="entry name" value="Tetracycline Repressor, domain 2"/>
    <property type="match status" value="1"/>
</dbReference>
<evidence type="ECO:0000259" key="3">
    <source>
        <dbReference type="PROSITE" id="PS50977"/>
    </source>
</evidence>
<dbReference type="InterPro" id="IPR001647">
    <property type="entry name" value="HTH_TetR"/>
</dbReference>
<dbReference type="RefSeq" id="WP_378040773.1">
    <property type="nucleotide sequence ID" value="NZ_JBHLWH010000019.1"/>
</dbReference>
<feature type="domain" description="HTH tetR-type" evidence="3">
    <location>
        <begin position="18"/>
        <end position="78"/>
    </location>
</feature>
<reference evidence="4 5" key="1">
    <citation type="submission" date="2024-09" db="EMBL/GenBank/DDBJ databases">
        <authorList>
            <person name="Sun Q."/>
            <person name="Mori K."/>
        </authorList>
    </citation>
    <scope>NUCLEOTIDE SEQUENCE [LARGE SCALE GENOMIC DNA]</scope>
    <source>
        <strain evidence="4 5">CCM 7609</strain>
    </source>
</reference>
<evidence type="ECO:0000256" key="2">
    <source>
        <dbReference type="PROSITE-ProRule" id="PRU00335"/>
    </source>
</evidence>
<feature type="DNA-binding region" description="H-T-H motif" evidence="2">
    <location>
        <begin position="41"/>
        <end position="60"/>
    </location>
</feature>
<proteinExistence type="predicted"/>
<keyword evidence="5" id="KW-1185">Reference proteome</keyword>
<comment type="caution">
    <text evidence="4">The sequence shown here is derived from an EMBL/GenBank/DDBJ whole genome shotgun (WGS) entry which is preliminary data.</text>
</comment>
<dbReference type="PROSITE" id="PS50977">
    <property type="entry name" value="HTH_TETR_2"/>
    <property type="match status" value="1"/>
</dbReference>
<protein>
    <submittedName>
        <fullName evidence="4">TetR/AcrR family transcriptional regulator</fullName>
    </submittedName>
</protein>
<evidence type="ECO:0000313" key="4">
    <source>
        <dbReference type="EMBL" id="MFC0248141.1"/>
    </source>
</evidence>
<organism evidence="4 5">
    <name type="scientific">Citricoccus parietis</name>
    <dbReference type="NCBI Taxonomy" id="592307"/>
    <lineage>
        <taxon>Bacteria</taxon>
        <taxon>Bacillati</taxon>
        <taxon>Actinomycetota</taxon>
        <taxon>Actinomycetes</taxon>
        <taxon>Micrococcales</taxon>
        <taxon>Micrococcaceae</taxon>
        <taxon>Citricoccus</taxon>
    </lineage>
</organism>
<sequence>MPPTDIPASTSLRERKKTETWHAIHDAAAGLALDEDTKHVTVEAIASEAGISQRTFFNYFPTKEDAILGVRTPAVPELPEDFLDEDGLIQRTTELLLAVGRSTYSEGNAERRSLLFEKFPHLLLRRREMMIEGEDLVYQAIAAAMADHRAWSGGLNGHSVESAARMLTMAAGVPLRYLVVSGGMSGARLESGSLTAALDLYQDLYRKLS</sequence>
<name>A0ABV6F3Q6_9MICC</name>
<keyword evidence="1 2" id="KW-0238">DNA-binding</keyword>